<dbReference type="GO" id="GO:0097347">
    <property type="term" value="C:TAM protein secretion complex"/>
    <property type="evidence" value="ECO:0007669"/>
    <property type="project" value="TreeGrafter"/>
</dbReference>
<evidence type="ECO:0000313" key="5">
    <source>
        <dbReference type="EMBL" id="SPX41309.1"/>
    </source>
</evidence>
<evidence type="ECO:0000256" key="1">
    <source>
        <dbReference type="ARBA" id="ARBA00004167"/>
    </source>
</evidence>
<organism evidence="5 6">
    <name type="scientific">Haemophilus influenzae</name>
    <dbReference type="NCBI Taxonomy" id="727"/>
    <lineage>
        <taxon>Bacteria</taxon>
        <taxon>Pseudomonadati</taxon>
        <taxon>Pseudomonadota</taxon>
        <taxon>Gammaproteobacteria</taxon>
        <taxon>Pasteurellales</taxon>
        <taxon>Pasteurellaceae</taxon>
        <taxon>Haemophilus</taxon>
    </lineage>
</organism>
<dbReference type="PANTHER" id="PTHR36985">
    <property type="entry name" value="TRANSLOCATION AND ASSEMBLY MODULE SUBUNIT TAMB"/>
    <property type="match status" value="1"/>
</dbReference>
<evidence type="ECO:0000313" key="6">
    <source>
        <dbReference type="Proteomes" id="UP000249936"/>
    </source>
</evidence>
<dbReference type="PANTHER" id="PTHR36985:SF1">
    <property type="entry name" value="TRANSLOCATION AND ASSEMBLY MODULE SUBUNIT TAMB"/>
    <property type="match status" value="1"/>
</dbReference>
<evidence type="ECO:0000256" key="2">
    <source>
        <dbReference type="ARBA" id="ARBA00022692"/>
    </source>
</evidence>
<dbReference type="AlphaFoldDB" id="A0A2X1PK58"/>
<evidence type="ECO:0000256" key="3">
    <source>
        <dbReference type="ARBA" id="ARBA00022989"/>
    </source>
</evidence>
<name>A0A2X1PK58_HAEIF</name>
<evidence type="ECO:0000256" key="4">
    <source>
        <dbReference type="ARBA" id="ARBA00023136"/>
    </source>
</evidence>
<dbReference type="GO" id="GO:0005886">
    <property type="term" value="C:plasma membrane"/>
    <property type="evidence" value="ECO:0007669"/>
    <property type="project" value="TreeGrafter"/>
</dbReference>
<dbReference type="EMBL" id="UASK01000005">
    <property type="protein sequence ID" value="SPX41309.1"/>
    <property type="molecule type" value="Genomic_DNA"/>
</dbReference>
<protein>
    <submittedName>
        <fullName evidence="5">Putative tubulin binding protein</fullName>
    </submittedName>
</protein>
<keyword evidence="2" id="KW-0812">Transmembrane</keyword>
<comment type="subcellular location">
    <subcellularLocation>
        <location evidence="1">Membrane</location>
        <topology evidence="1">Single-pass membrane protein</topology>
    </subcellularLocation>
</comment>
<gene>
    <name evidence="5" type="ORF">NCTC11872_00906</name>
</gene>
<dbReference type="GO" id="GO:0009306">
    <property type="term" value="P:protein secretion"/>
    <property type="evidence" value="ECO:0007669"/>
    <property type="project" value="TreeGrafter"/>
</dbReference>
<sequence>MNYIPASQVELNADGKLYEVTINKLGIASLDGKSEFVGNANWKNGANWDIQADLEKMNIGFFVPVMPATLSGKLHSRGFAGSQGWQVEVPVADLNGMLSAKPISLKGSATLNQNVLLTVPDLQI</sequence>
<reference evidence="5 6" key="1">
    <citation type="submission" date="2018-06" db="EMBL/GenBank/DDBJ databases">
        <authorList>
            <consortium name="Pathogen Informatics"/>
            <person name="Doyle S."/>
        </authorList>
    </citation>
    <scope>NUCLEOTIDE SEQUENCE [LARGE SCALE GENOMIC DNA]</scope>
    <source>
        <strain evidence="5 6">NCTC11872</strain>
    </source>
</reference>
<keyword evidence="4" id="KW-0472">Membrane</keyword>
<accession>A0A2X1PK58</accession>
<dbReference type="Proteomes" id="UP000249936">
    <property type="component" value="Unassembled WGS sequence"/>
</dbReference>
<proteinExistence type="predicted"/>
<keyword evidence="3" id="KW-1133">Transmembrane helix</keyword>